<evidence type="ECO:0000256" key="3">
    <source>
        <dbReference type="SAM" id="Phobius"/>
    </source>
</evidence>
<accession>A0AAU8K102</accession>
<feature type="region of interest" description="Disordered" evidence="2">
    <location>
        <begin position="328"/>
        <end position="362"/>
    </location>
</feature>
<dbReference type="AlphaFoldDB" id="A0AAU8K102"/>
<dbReference type="PROSITE" id="PS51257">
    <property type="entry name" value="PROKAR_LIPOPROTEIN"/>
    <property type="match status" value="1"/>
</dbReference>
<feature type="coiled-coil region" evidence="1">
    <location>
        <begin position="219"/>
        <end position="246"/>
    </location>
</feature>
<keyword evidence="1" id="KW-0175">Coiled coil</keyword>
<evidence type="ECO:0000256" key="1">
    <source>
        <dbReference type="SAM" id="Coils"/>
    </source>
</evidence>
<evidence type="ECO:0000256" key="2">
    <source>
        <dbReference type="SAM" id="MobiDB-lite"/>
    </source>
</evidence>
<keyword evidence="3" id="KW-0472">Membrane</keyword>
<feature type="domain" description="DUF4349" evidence="4">
    <location>
        <begin position="84"/>
        <end position="317"/>
    </location>
</feature>
<feature type="region of interest" description="Disordered" evidence="2">
    <location>
        <begin position="113"/>
        <end position="150"/>
    </location>
</feature>
<evidence type="ECO:0000259" key="4">
    <source>
        <dbReference type="Pfam" id="PF14257"/>
    </source>
</evidence>
<proteinExistence type="predicted"/>
<dbReference type="EMBL" id="CP159872">
    <property type="protein sequence ID" value="XCM81758.1"/>
    <property type="molecule type" value="Genomic_DNA"/>
</dbReference>
<organism evidence="5">
    <name type="scientific">Kitasatospora camelliae</name>
    <dbReference type="NCBI Taxonomy" id="3156397"/>
    <lineage>
        <taxon>Bacteria</taxon>
        <taxon>Bacillati</taxon>
        <taxon>Actinomycetota</taxon>
        <taxon>Actinomycetes</taxon>
        <taxon>Kitasatosporales</taxon>
        <taxon>Streptomycetaceae</taxon>
        <taxon>Kitasatospora</taxon>
    </lineage>
</organism>
<gene>
    <name evidence="5" type="ORF">ABWK59_24090</name>
</gene>
<protein>
    <submittedName>
        <fullName evidence="5">DUF4349 domain-containing protein</fullName>
    </submittedName>
</protein>
<dbReference type="InterPro" id="IPR025645">
    <property type="entry name" value="DUF4349"/>
</dbReference>
<feature type="transmembrane region" description="Helical" evidence="3">
    <location>
        <begin position="295"/>
        <end position="316"/>
    </location>
</feature>
<keyword evidence="3" id="KW-0812">Transmembrane</keyword>
<keyword evidence="3" id="KW-1133">Transmembrane helix</keyword>
<dbReference type="RefSeq" id="WP_354642685.1">
    <property type="nucleotide sequence ID" value="NZ_CP159872.1"/>
</dbReference>
<name>A0AAU8K102_9ACTN</name>
<evidence type="ECO:0000313" key="5">
    <source>
        <dbReference type="EMBL" id="XCM81758.1"/>
    </source>
</evidence>
<dbReference type="KEGG" id="kcm:ABWK59_24090"/>
<reference evidence="5" key="1">
    <citation type="submission" date="2024-06" db="EMBL/GenBank/DDBJ databases">
        <title>The genome sequences of Kitasatospora sp. strain HUAS MG31.</title>
        <authorList>
            <person name="Mo P."/>
        </authorList>
    </citation>
    <scope>NUCLEOTIDE SEQUENCE</scope>
    <source>
        <strain evidence="5">HUAS MG31</strain>
    </source>
</reference>
<sequence>MVRREVRGGRGKGGPTVAAAVAAVLLAAGCSASEGGSAASADRGAVAPAQAGGGNGAAPQAGAAAAKGGAEAGPSAPAVTDPKNIAYTARLSLRVADVSKARDEARGAVEAAHGYVGSESVTQGAPSPAGTAERVGSGGSGGGAAPGPGRVQLVLKVPSAAHQATLSDLGRLGDTTSMSSQADDLTQQVVDVDSRVKSKQASVDRVRALMNEAKSLSEVVSLEGELSRREADLESLKRQQQELAQRTSMSTITLELYAERTAPEPAKEKRPGFWASIGDALAAGWRVLIAVLRGLLVALAAAAPFVLVLAPLGWMVRRLRRRVRPAGARPVLPAQAGAPERPAAPPQKAEPWTAPAERTGEE</sequence>
<dbReference type="Pfam" id="PF14257">
    <property type="entry name" value="DUF4349"/>
    <property type="match status" value="1"/>
</dbReference>
<feature type="compositionally biased region" description="Gly residues" evidence="2">
    <location>
        <begin position="136"/>
        <end position="146"/>
    </location>
</feature>